<dbReference type="PATRIC" id="fig|1229521.3.peg.424"/>
<evidence type="ECO:0000313" key="2">
    <source>
        <dbReference type="EMBL" id="EXJ13067.1"/>
    </source>
</evidence>
<dbReference type="Proteomes" id="UP000019464">
    <property type="component" value="Unassembled WGS sequence"/>
</dbReference>
<sequence length="432" mass="49850">MLRHFPYQRNRAILHNDPALMPKRKAAWASWNYLAEGQEHSTDTLSVTYWMNRLQHLPEEKPLFVTLNPLSEPKEGSICRSYLYDHPAFTLESIQAQESLWSLQGVKNTWFCGAWFGYGFHEDGLQSGLAVAERLGGIKRPWSLDNPNSRIHVHPPKRPDKAESGSGRMSLSLHSAIYCGEVMHQRLKPAKHRFVYNVSSWLLDLDELEALNRLRFFSVNRFNLFSFHTKDHGDGSTTPLKEQVNRLLKDNQIDLGAGAIRLLCYPRILGYVFNPLSVFYCYNEDNELVAILYEVSNTFNQRHSYLIPVEKASGKVIQQACNKHFYVSPFMPMETNYQFRMTPPGDKVAVLIQQTDPEGAILNATFTGQRIEITEKTITQTFWRHPLMTMKVIAGIHWEALQLWRKGLRIQPRPTPPEHRISLVQQTEMNSL</sequence>
<evidence type="ECO:0008006" key="4">
    <source>
        <dbReference type="Google" id="ProtNLM"/>
    </source>
</evidence>
<protein>
    <recommendedName>
        <fullName evidence="4">DUF1365 domain-containing protein</fullName>
    </recommendedName>
</protein>
<dbReference type="AlphaFoldDB" id="W9VAI5"/>
<keyword evidence="3" id="KW-1185">Reference proteome</keyword>
<accession>W9VAI5</accession>
<dbReference type="PANTHER" id="PTHR33973">
    <property type="entry name" value="OS07G0153300 PROTEIN"/>
    <property type="match status" value="1"/>
</dbReference>
<dbReference type="STRING" id="1229521.D791_00415"/>
<organism evidence="2 3">
    <name type="scientific">Nitrincola nitratireducens</name>
    <dbReference type="NCBI Taxonomy" id="1229521"/>
    <lineage>
        <taxon>Bacteria</taxon>
        <taxon>Pseudomonadati</taxon>
        <taxon>Pseudomonadota</taxon>
        <taxon>Gammaproteobacteria</taxon>
        <taxon>Oceanospirillales</taxon>
        <taxon>Oceanospirillaceae</taxon>
        <taxon>Nitrincola</taxon>
    </lineage>
</organism>
<reference evidence="3" key="1">
    <citation type="submission" date="2012-11" db="EMBL/GenBank/DDBJ databases">
        <authorList>
            <person name="Singh A."/>
            <person name="Pinnaka A.K."/>
            <person name="Vaidya B."/>
        </authorList>
    </citation>
    <scope>NUCLEOTIDE SEQUENCE [LARGE SCALE GENOMIC DNA]</scope>
    <source>
        <strain evidence="3">AK23</strain>
    </source>
</reference>
<dbReference type="PANTHER" id="PTHR33973:SF4">
    <property type="entry name" value="OS07G0153300 PROTEIN"/>
    <property type="match status" value="1"/>
</dbReference>
<proteinExistence type="predicted"/>
<dbReference type="InterPro" id="IPR010775">
    <property type="entry name" value="DUF1365"/>
</dbReference>
<feature type="region of interest" description="Disordered" evidence="1">
    <location>
        <begin position="148"/>
        <end position="167"/>
    </location>
</feature>
<dbReference type="Pfam" id="PF07103">
    <property type="entry name" value="DUF1365"/>
    <property type="match status" value="1"/>
</dbReference>
<evidence type="ECO:0000313" key="3">
    <source>
        <dbReference type="Proteomes" id="UP000019464"/>
    </source>
</evidence>
<gene>
    <name evidence="2" type="ORF">D791_00415</name>
</gene>
<comment type="caution">
    <text evidence="2">The sequence shown here is derived from an EMBL/GenBank/DDBJ whole genome shotgun (WGS) entry which is preliminary data.</text>
</comment>
<reference evidence="2 3" key="2">
    <citation type="journal article" date="2015" name="Syst. Appl. Microbiol.">
        <title>Nitrincola nitratireducens sp. nov. isolated from a haloalkaline crater lake.</title>
        <authorList>
            <person name="Singh A."/>
            <person name="Vaidya B."/>
            <person name="Tanuku N.R."/>
            <person name="Pinnaka A.K."/>
        </authorList>
    </citation>
    <scope>NUCLEOTIDE SEQUENCE [LARGE SCALE GENOMIC DNA]</scope>
    <source>
        <strain evidence="2 3">AK23</strain>
    </source>
</reference>
<evidence type="ECO:0000256" key="1">
    <source>
        <dbReference type="SAM" id="MobiDB-lite"/>
    </source>
</evidence>
<dbReference type="EMBL" id="AONB01000001">
    <property type="protein sequence ID" value="EXJ13067.1"/>
    <property type="molecule type" value="Genomic_DNA"/>
</dbReference>
<name>W9VAI5_9GAMM</name>